<evidence type="ECO:0000313" key="2">
    <source>
        <dbReference type="EMBL" id="CAA9484237.1"/>
    </source>
</evidence>
<feature type="non-terminal residue" evidence="2">
    <location>
        <position position="1"/>
    </location>
</feature>
<reference evidence="2" key="1">
    <citation type="submission" date="2020-02" db="EMBL/GenBank/DDBJ databases">
        <authorList>
            <person name="Meier V. D."/>
        </authorList>
    </citation>
    <scope>NUCLEOTIDE SEQUENCE</scope>
    <source>
        <strain evidence="2">AVDCRST_MAG85</strain>
    </source>
</reference>
<evidence type="ECO:0000256" key="1">
    <source>
        <dbReference type="SAM" id="MobiDB-lite"/>
    </source>
</evidence>
<feature type="non-terminal residue" evidence="2">
    <location>
        <position position="99"/>
    </location>
</feature>
<organism evidence="2">
    <name type="scientific">uncultured Solirubrobacteraceae bacterium</name>
    <dbReference type="NCBI Taxonomy" id="1162706"/>
    <lineage>
        <taxon>Bacteria</taxon>
        <taxon>Bacillati</taxon>
        <taxon>Actinomycetota</taxon>
        <taxon>Thermoleophilia</taxon>
        <taxon>Solirubrobacterales</taxon>
        <taxon>Solirubrobacteraceae</taxon>
        <taxon>environmental samples</taxon>
    </lineage>
</organism>
<dbReference type="EMBL" id="CADCVT010000093">
    <property type="protein sequence ID" value="CAA9484237.1"/>
    <property type="molecule type" value="Genomic_DNA"/>
</dbReference>
<feature type="compositionally biased region" description="Basic and acidic residues" evidence="1">
    <location>
        <begin position="69"/>
        <end position="87"/>
    </location>
</feature>
<dbReference type="AlphaFoldDB" id="A0A6J4S3B0"/>
<sequence>VRLDVPPPGARRARRRARHGVPRPCSPRRRVRGVRRPPGLAVRPRRGRARDGLALARPRLLQDLHEVERARPLPRPDRPVARRRDQARATGAHACRRRL</sequence>
<feature type="region of interest" description="Disordered" evidence="1">
    <location>
        <begin position="69"/>
        <end position="99"/>
    </location>
</feature>
<proteinExistence type="predicted"/>
<accession>A0A6J4S3B0</accession>
<name>A0A6J4S3B0_9ACTN</name>
<feature type="compositionally biased region" description="Basic residues" evidence="1">
    <location>
        <begin position="11"/>
        <end position="35"/>
    </location>
</feature>
<gene>
    <name evidence="2" type="ORF">AVDCRST_MAG85-853</name>
</gene>
<protein>
    <submittedName>
        <fullName evidence="2">Uncharacterized protein</fullName>
    </submittedName>
</protein>
<feature type="region of interest" description="Disordered" evidence="1">
    <location>
        <begin position="1"/>
        <end position="51"/>
    </location>
</feature>